<dbReference type="AlphaFoldDB" id="A0A835SB02"/>
<evidence type="ECO:0000313" key="2">
    <source>
        <dbReference type="Proteomes" id="UP000650467"/>
    </source>
</evidence>
<gene>
    <name evidence="1" type="ORF">HXX76_016157</name>
</gene>
<accession>A0A835SB02</accession>
<protein>
    <submittedName>
        <fullName evidence="1">Uncharacterized protein</fullName>
    </submittedName>
</protein>
<evidence type="ECO:0000313" key="1">
    <source>
        <dbReference type="EMBL" id="KAG2422281.1"/>
    </source>
</evidence>
<dbReference type="EMBL" id="JAEHOC010000124">
    <property type="protein sequence ID" value="KAG2422281.1"/>
    <property type="molecule type" value="Genomic_DNA"/>
</dbReference>
<name>A0A835SB02_CHLIN</name>
<dbReference type="OrthoDB" id="533248at2759"/>
<dbReference type="Proteomes" id="UP000650467">
    <property type="component" value="Unassembled WGS sequence"/>
</dbReference>
<proteinExistence type="predicted"/>
<organism evidence="1 2">
    <name type="scientific">Chlamydomonas incerta</name>
    <dbReference type="NCBI Taxonomy" id="51695"/>
    <lineage>
        <taxon>Eukaryota</taxon>
        <taxon>Viridiplantae</taxon>
        <taxon>Chlorophyta</taxon>
        <taxon>core chlorophytes</taxon>
        <taxon>Chlorophyceae</taxon>
        <taxon>CS clade</taxon>
        <taxon>Chlamydomonadales</taxon>
        <taxon>Chlamydomonadaceae</taxon>
        <taxon>Chlamydomonas</taxon>
    </lineage>
</organism>
<sequence length="587" mass="60220">MSRVSLPARGSCRGSLLKNNSNAIIQAPRREARVRGVLNKSAASGLGRSQNFQSRHTEVLQDPEWWGAEAPDHDVAPAVTTVPAANTTTRADLRLIFTFTNYLKAHKLDFSALFCAEPLLSADAAPICDVTAGHHAELLSEYLTSGQLRVGEELPHWFVNGNVRGAIKTWMATRPAAVALCEASRQAGSPETALAASAAAQAELAACVARHPQLGAQLAAGGLVDGLLAAMPVWAPRGADEISGWEAAPGGGATAQDVVTLHVFGSLAYAARLDTAPFLQQLCAADPFTWAESQLAQGVISEPDAWLLERYFMSRHVEGEPLPLWYATWGVKQEIEKWLAGKQAATLVHRLLKARRSGGSSPSGSSTASSSSASIAGSISSLDAAAGGEAGAGAASREAAVAEALLRLAAGAGAVLALAPSEAKAVTCHSHVALSEPRGAGAAGVHVAELVMRHPCGAPAAVATAAVVRADEDVAACLRQAKERLDWCAFLLRAGSATSSSGGSGGGGSSSSSKPLAKLVVLVADPEAPPATGLAAPEPDSGLAAYLKEAGVRCVLAEQLPTAHRHHAGANNMVSAQALVGSSAARQ</sequence>
<reference evidence="1" key="1">
    <citation type="journal article" date="2020" name="bioRxiv">
        <title>Comparative genomics of Chlamydomonas.</title>
        <authorList>
            <person name="Craig R.J."/>
            <person name="Hasan A.R."/>
            <person name="Ness R.W."/>
            <person name="Keightley P.D."/>
        </authorList>
    </citation>
    <scope>NUCLEOTIDE SEQUENCE</scope>
    <source>
        <strain evidence="1">SAG 7.73</strain>
    </source>
</reference>
<comment type="caution">
    <text evidence="1">The sequence shown here is derived from an EMBL/GenBank/DDBJ whole genome shotgun (WGS) entry which is preliminary data.</text>
</comment>
<keyword evidence="2" id="KW-1185">Reference proteome</keyword>